<dbReference type="GO" id="GO:0004672">
    <property type="term" value="F:protein kinase activity"/>
    <property type="evidence" value="ECO:0007669"/>
    <property type="project" value="InterPro"/>
</dbReference>
<dbReference type="GO" id="GO:0005737">
    <property type="term" value="C:cytoplasm"/>
    <property type="evidence" value="ECO:0007669"/>
    <property type="project" value="TreeGrafter"/>
</dbReference>
<dbReference type="InterPro" id="IPR000719">
    <property type="entry name" value="Prot_kinase_dom"/>
</dbReference>
<feature type="domain" description="Protein kinase" evidence="1">
    <location>
        <begin position="1"/>
        <end position="104"/>
    </location>
</feature>
<dbReference type="InterPro" id="IPR011009">
    <property type="entry name" value="Kinase-like_dom_sf"/>
</dbReference>
<evidence type="ECO:0000313" key="3">
    <source>
        <dbReference type="Proteomes" id="UP000663843"/>
    </source>
</evidence>
<evidence type="ECO:0000259" key="1">
    <source>
        <dbReference type="PROSITE" id="PS50011"/>
    </source>
</evidence>
<name>A0A8H2W8X7_9AGAM</name>
<evidence type="ECO:0000313" key="2">
    <source>
        <dbReference type="EMBL" id="CAE6354218.1"/>
    </source>
</evidence>
<comment type="caution">
    <text evidence="2">The sequence shown here is derived from an EMBL/GenBank/DDBJ whole genome shotgun (WGS) entry which is preliminary data.</text>
</comment>
<dbReference type="InterPro" id="IPR001245">
    <property type="entry name" value="Ser-Thr/Tyr_kinase_cat_dom"/>
</dbReference>
<sequence length="282" mass="30785">MTLRLTAPEIFLEETKHTFEGDVYALGMTILEIFTGSPPYEGLLDVAVTKRLMQRAHPERPLRHIPIGDKSSDLLWEAITSCWHMVPQKRPAALQVRDKLNAIIKVQKLPRGISLSVNMSPYEIFECLVAHGAHDLTDEIGPTTVSLSQRPDLGGLQQYYERWVTGRTRAGVGVFLGPASDLYPFTFSGADEVATATLASYAHVLATQICEAVAYLHGINIVHGAINPWNILVSTDCTIQLSATVGSQGASLSLGQIEFWSLGVLAVVTQGIFRGYIAPSDI</sequence>
<dbReference type="InterPro" id="IPR050167">
    <property type="entry name" value="Ser_Thr_protein_kinase"/>
</dbReference>
<dbReference type="GO" id="GO:0007165">
    <property type="term" value="P:signal transduction"/>
    <property type="evidence" value="ECO:0007669"/>
    <property type="project" value="TreeGrafter"/>
</dbReference>
<dbReference type="PANTHER" id="PTHR23257">
    <property type="entry name" value="SERINE-THREONINE PROTEIN KINASE"/>
    <property type="match status" value="1"/>
</dbReference>
<gene>
    <name evidence="2" type="ORF">RDB_LOCUS8575</name>
</gene>
<dbReference type="AlphaFoldDB" id="A0A8H2W8X7"/>
<proteinExistence type="predicted"/>
<protein>
    <recommendedName>
        <fullName evidence="1">Protein kinase domain-containing protein</fullName>
    </recommendedName>
</protein>
<accession>A0A8H2W8X7</accession>
<dbReference type="Gene3D" id="1.10.510.10">
    <property type="entry name" value="Transferase(Phosphotransferase) domain 1"/>
    <property type="match status" value="2"/>
</dbReference>
<organism evidence="2 3">
    <name type="scientific">Rhizoctonia solani</name>
    <dbReference type="NCBI Taxonomy" id="456999"/>
    <lineage>
        <taxon>Eukaryota</taxon>
        <taxon>Fungi</taxon>
        <taxon>Dikarya</taxon>
        <taxon>Basidiomycota</taxon>
        <taxon>Agaricomycotina</taxon>
        <taxon>Agaricomycetes</taxon>
        <taxon>Cantharellales</taxon>
        <taxon>Ceratobasidiaceae</taxon>
        <taxon>Rhizoctonia</taxon>
    </lineage>
</organism>
<dbReference type="Pfam" id="PF07714">
    <property type="entry name" value="PK_Tyr_Ser-Thr"/>
    <property type="match status" value="1"/>
</dbReference>
<dbReference type="PROSITE" id="PS50011">
    <property type="entry name" value="PROTEIN_KINASE_DOM"/>
    <property type="match status" value="1"/>
</dbReference>
<dbReference type="SUPFAM" id="SSF56112">
    <property type="entry name" value="Protein kinase-like (PK-like)"/>
    <property type="match status" value="2"/>
</dbReference>
<dbReference type="EMBL" id="CAJMWT010000810">
    <property type="protein sequence ID" value="CAE6354218.1"/>
    <property type="molecule type" value="Genomic_DNA"/>
</dbReference>
<dbReference type="Proteomes" id="UP000663843">
    <property type="component" value="Unassembled WGS sequence"/>
</dbReference>
<reference evidence="2" key="1">
    <citation type="submission" date="2021-01" db="EMBL/GenBank/DDBJ databases">
        <authorList>
            <person name="Kaushik A."/>
        </authorList>
    </citation>
    <scope>NUCLEOTIDE SEQUENCE</scope>
    <source>
        <strain evidence="2">AG2-2IIIB</strain>
    </source>
</reference>
<dbReference type="GO" id="GO:0005524">
    <property type="term" value="F:ATP binding"/>
    <property type="evidence" value="ECO:0007669"/>
    <property type="project" value="InterPro"/>
</dbReference>